<gene>
    <name evidence="1" type="ORF">PS652_00630</name>
    <name evidence="2" type="ORF">PS652_00964</name>
</gene>
<evidence type="ECO:0000313" key="1">
    <source>
        <dbReference type="EMBL" id="CAK9887828.1"/>
    </source>
</evidence>
<evidence type="ECO:0008006" key="4">
    <source>
        <dbReference type="Google" id="ProtNLM"/>
    </source>
</evidence>
<evidence type="ECO:0000313" key="3">
    <source>
        <dbReference type="Proteomes" id="UP000326595"/>
    </source>
</evidence>
<reference evidence="1 3" key="2">
    <citation type="submission" date="2024-03" db="EMBL/GenBank/DDBJ databases">
        <authorList>
            <person name="Alaster D. Moffat"/>
            <person name="Govind Chandra"/>
            <person name="Andrew W. Truman"/>
        </authorList>
    </citation>
    <scope>NUCLEOTIDE SEQUENCE [LARGE SCALE GENOMIC DNA]</scope>
    <source>
        <strain evidence="1">PS652</strain>
    </source>
</reference>
<dbReference type="AlphaFoldDB" id="A0A5E6QFR8"/>
<accession>A0A5E6QFR8</accession>
<dbReference type="SUPFAM" id="SSF58100">
    <property type="entry name" value="Bacterial hemolysins"/>
    <property type="match status" value="1"/>
</dbReference>
<protein>
    <recommendedName>
        <fullName evidence="4">Binary cytotoxin component</fullName>
    </recommendedName>
</protein>
<evidence type="ECO:0000313" key="2">
    <source>
        <dbReference type="EMBL" id="VVM54513.1"/>
    </source>
</evidence>
<sequence length="331" mass="36591">MMKTPVISERVWQQQATGLPGDLLKALKSGLDSGALSLTPAHITGLNEYVRYARGLPASPAGMSSWLGSGGGIIGTLLANAVFSANPELNNNAMMAFFRQVKGHASSWEVLFEKNLQLTQVLAVAADNTNRSGSLILDVCDQIKALGGRREAWDTLQDGQWGPLSPAEREVLSSLPSQMNALKEQLNTYSRQVERVRIEGAWFRDETREQVIPVTNRKLQEVEKLIAPVSRDISPKTIAILGLQSRFLDLSKQLQTMEKLLRDVLTGSSHVHSAWQSLTAYIDASAGQLEQITTGQQLARFVIYFGRFLGLWKTIEQSALQMNRTLAQYRP</sequence>
<reference evidence="2" key="1">
    <citation type="submission" date="2019-09" db="EMBL/GenBank/DDBJ databases">
        <authorList>
            <person name="Chandra G."/>
            <person name="Truman W A."/>
        </authorList>
    </citation>
    <scope>NUCLEOTIDE SEQUENCE [LARGE SCALE GENOMIC DNA]</scope>
    <source>
        <strain evidence="2">PS652</strain>
    </source>
</reference>
<dbReference type="EMBL" id="OZ024668">
    <property type="protein sequence ID" value="CAK9887828.1"/>
    <property type="molecule type" value="Genomic_DNA"/>
</dbReference>
<dbReference type="EMBL" id="CABVHG010000004">
    <property type="protein sequence ID" value="VVM54513.1"/>
    <property type="molecule type" value="Genomic_DNA"/>
</dbReference>
<dbReference type="Proteomes" id="UP000326595">
    <property type="component" value="Chromosome"/>
</dbReference>
<proteinExistence type="predicted"/>
<name>A0A5E6QFR8_PSEFL</name>
<organism evidence="2">
    <name type="scientific">Pseudomonas fluorescens</name>
    <dbReference type="NCBI Taxonomy" id="294"/>
    <lineage>
        <taxon>Bacteria</taxon>
        <taxon>Pseudomonadati</taxon>
        <taxon>Pseudomonadota</taxon>
        <taxon>Gammaproteobacteria</taxon>
        <taxon>Pseudomonadales</taxon>
        <taxon>Pseudomonadaceae</taxon>
        <taxon>Pseudomonas</taxon>
    </lineage>
</organism>